<keyword evidence="2 6" id="KW-0812">Transmembrane</keyword>
<dbReference type="GO" id="GO:0005737">
    <property type="term" value="C:cytoplasm"/>
    <property type="evidence" value="ECO:0007669"/>
    <property type="project" value="UniProtKB-ARBA"/>
</dbReference>
<comment type="subcellular location">
    <subcellularLocation>
        <location evidence="5">Endomembrane system</location>
        <topology evidence="5">Single-pass type IV membrane protein</topology>
    </subcellularLocation>
</comment>
<name>A0A9P6H0A0_9MICR</name>
<dbReference type="GO" id="GO:0005484">
    <property type="term" value="F:SNAP receptor activity"/>
    <property type="evidence" value="ECO:0007669"/>
    <property type="project" value="InterPro"/>
</dbReference>
<dbReference type="Gene3D" id="1.20.5.110">
    <property type="match status" value="1"/>
</dbReference>
<feature type="domain" description="V-SNARE coiled-coil homology" evidence="7">
    <location>
        <begin position="136"/>
        <end position="210"/>
    </location>
</feature>
<dbReference type="AlphaFoldDB" id="A0A9P6H0A0"/>
<dbReference type="InterPro" id="IPR011012">
    <property type="entry name" value="Longin-like_dom_sf"/>
</dbReference>
<evidence type="ECO:0000256" key="6">
    <source>
        <dbReference type="SAM" id="Phobius"/>
    </source>
</evidence>
<dbReference type="Gene3D" id="3.30.450.50">
    <property type="entry name" value="Longin domain"/>
    <property type="match status" value="1"/>
</dbReference>
<dbReference type="OrthoDB" id="1719357at2759"/>
<feature type="transmembrane region" description="Helical" evidence="6">
    <location>
        <begin position="192"/>
        <end position="210"/>
    </location>
</feature>
<evidence type="ECO:0000256" key="5">
    <source>
        <dbReference type="ARBA" id="ARBA00046280"/>
    </source>
</evidence>
<evidence type="ECO:0000256" key="2">
    <source>
        <dbReference type="ARBA" id="ARBA00022692"/>
    </source>
</evidence>
<gene>
    <name evidence="8" type="ORF">NGRA_0764</name>
</gene>
<accession>A0A9P6H0A0</accession>
<evidence type="ECO:0000256" key="3">
    <source>
        <dbReference type="ARBA" id="ARBA00022927"/>
    </source>
</evidence>
<dbReference type="Proteomes" id="UP000740883">
    <property type="component" value="Unassembled WGS sequence"/>
</dbReference>
<dbReference type="GO" id="GO:0015031">
    <property type="term" value="P:protein transport"/>
    <property type="evidence" value="ECO:0007669"/>
    <property type="project" value="UniProtKB-KW"/>
</dbReference>
<keyword evidence="9" id="KW-1185">Reference proteome</keyword>
<dbReference type="Pfam" id="PF00957">
    <property type="entry name" value="Synaptobrevin"/>
    <property type="match status" value="1"/>
</dbReference>
<dbReference type="SUPFAM" id="SSF64356">
    <property type="entry name" value="SNARE-like"/>
    <property type="match status" value="1"/>
</dbReference>
<evidence type="ECO:0000256" key="1">
    <source>
        <dbReference type="ARBA" id="ARBA00022448"/>
    </source>
</evidence>
<protein>
    <recommendedName>
        <fullName evidence="7">V-SNARE coiled-coil homology domain-containing protein</fullName>
    </recommendedName>
</protein>
<dbReference type="EMBL" id="SBJO01000033">
    <property type="protein sequence ID" value="KAF9764186.1"/>
    <property type="molecule type" value="Genomic_DNA"/>
</dbReference>
<evidence type="ECO:0000313" key="9">
    <source>
        <dbReference type="Proteomes" id="UP000740883"/>
    </source>
</evidence>
<dbReference type="InterPro" id="IPR044565">
    <property type="entry name" value="Sec22"/>
</dbReference>
<dbReference type="GO" id="GO:0012505">
    <property type="term" value="C:endomembrane system"/>
    <property type="evidence" value="ECO:0007669"/>
    <property type="project" value="UniProtKB-SubCell"/>
</dbReference>
<keyword evidence="6" id="KW-0472">Membrane</keyword>
<reference evidence="8 9" key="1">
    <citation type="journal article" date="2020" name="Genome Biol. Evol.">
        <title>Comparative genomics of strictly vertically transmitted, feminizing microsporidia endosymbionts of amphipod crustaceans.</title>
        <authorList>
            <person name="Cormier A."/>
            <person name="Chebbi M.A."/>
            <person name="Giraud I."/>
            <person name="Wattier R."/>
            <person name="Teixeira M."/>
            <person name="Gilbert C."/>
            <person name="Rigaud T."/>
            <person name="Cordaux R."/>
        </authorList>
    </citation>
    <scope>NUCLEOTIDE SEQUENCE [LARGE SCALE GENOMIC DNA]</scope>
    <source>
        <strain evidence="8 9">Ou3-Ou53</strain>
    </source>
</reference>
<dbReference type="PANTHER" id="PTHR45837">
    <property type="entry name" value="VESICLE-TRAFFICKING PROTEIN SEC22B"/>
    <property type="match status" value="1"/>
</dbReference>
<evidence type="ECO:0000313" key="8">
    <source>
        <dbReference type="EMBL" id="KAF9764186.1"/>
    </source>
</evidence>
<sequence length="211" mass="24465">MAVLYTLIKKLPSQQILSGEYSPQARNANVGNNILKELNSVVASLPEDSDTKFYKFDSEADKLTFMLKVFSNLVFAVIVDKYSSERSVLKYFDELHSEFMKIYKDDPRATYYTFDSTLTSLSDKFNRDSRYQQGLEAVDETKDILAQSLNLIIQRKENIDNLNKLATRMSLEAKQMQSNIQNMHLKSMMQEYGIYAVVIFIIILFLYFIVH</sequence>
<organism evidence="8 9">
    <name type="scientific">Nosema granulosis</name>
    <dbReference type="NCBI Taxonomy" id="83296"/>
    <lineage>
        <taxon>Eukaryota</taxon>
        <taxon>Fungi</taxon>
        <taxon>Fungi incertae sedis</taxon>
        <taxon>Microsporidia</taxon>
        <taxon>Nosematidae</taxon>
        <taxon>Nosema</taxon>
    </lineage>
</organism>
<dbReference type="SUPFAM" id="SSF58038">
    <property type="entry name" value="SNARE fusion complex"/>
    <property type="match status" value="1"/>
</dbReference>
<dbReference type="GO" id="GO:0006890">
    <property type="term" value="P:retrograde vesicle-mediated transport, Golgi to endoplasmic reticulum"/>
    <property type="evidence" value="ECO:0007669"/>
    <property type="project" value="InterPro"/>
</dbReference>
<dbReference type="GO" id="GO:0006888">
    <property type="term" value="P:endoplasmic reticulum to Golgi vesicle-mediated transport"/>
    <property type="evidence" value="ECO:0007669"/>
    <property type="project" value="InterPro"/>
</dbReference>
<proteinExistence type="predicted"/>
<keyword evidence="1" id="KW-0813">Transport</keyword>
<evidence type="ECO:0000256" key="4">
    <source>
        <dbReference type="ARBA" id="ARBA00022989"/>
    </source>
</evidence>
<keyword evidence="4 6" id="KW-1133">Transmembrane helix</keyword>
<dbReference type="InterPro" id="IPR042855">
    <property type="entry name" value="V_SNARE_CC"/>
</dbReference>
<comment type="caution">
    <text evidence="8">The sequence shown here is derived from an EMBL/GenBank/DDBJ whole genome shotgun (WGS) entry which is preliminary data.</text>
</comment>
<keyword evidence="3" id="KW-0653">Protein transport</keyword>
<evidence type="ECO:0000259" key="7">
    <source>
        <dbReference type="Pfam" id="PF00957"/>
    </source>
</evidence>